<feature type="domain" description="DUF7379" evidence="2">
    <location>
        <begin position="189"/>
        <end position="272"/>
    </location>
</feature>
<dbReference type="Pfam" id="PF24096">
    <property type="entry name" value="DUF7379"/>
    <property type="match status" value="2"/>
</dbReference>
<feature type="domain" description="DUF7379" evidence="2">
    <location>
        <begin position="326"/>
        <end position="429"/>
    </location>
</feature>
<dbReference type="InterPro" id="IPR055803">
    <property type="entry name" value="DUF7379"/>
</dbReference>
<dbReference type="InterPro" id="IPR029058">
    <property type="entry name" value="AB_hydrolase_fold"/>
</dbReference>
<evidence type="ECO:0000259" key="2">
    <source>
        <dbReference type="Pfam" id="PF24096"/>
    </source>
</evidence>
<sequence length="1845" mass="196924">MDASNPAGPSAPPPSAAAAPLLLTLTRDPHASVDDSHIAPEWRSDTYVLSGARGLGSEEVTVAVGAADVVELILNDGTRLLAAGDDLPRYLGPPADAGGAGPARLTVGLALRPSGPHLPAGGRRGGLGAWTLKALRIYRSGAGGMTALAAAGAFQDRQLEHRLGLYRCATERWELTPVSALTPAREPLLLLLHGTASSTEATFGGLWAAGLAAQLGALYGNRIYAFEHRTLTDSPIANALELVHQLPQGAVLHLLSHSRGGLVGELLARAQRSDSRGAVDLTGDGVERLSENTVGGEPFNQHDIDHFTAQATLTGRPGHEADAARLAELNLELKRRAIRVERFVRVACPARGTTLVSGRLDRWASVMFNLLGGSLRAASLAQPALAPLAEALDVGSSFLLALVQQRCDARVLPGIEAMMPDAPLVALLNAPDVRVNSPLHVVAGDFSGDGLLKWLADSAAEIFYGGQSDLIVNTASMTGGAARQQAVRQAFLSGPRVHHLNYFERPASAAAVLQALGGDDSAFQSLPAPEHGLIARGGEAPKRRDGAPIVLLLPGIMGSHLQVGASRVWFDPVNLVEGQIERLAVGQPNIGSAGWVEPYYEQFAQFLALSQEVRPFTYDWRLSLRAASAAFLPVLDAALADAEKRGQPLRIVGHSMGGLVARLALKERWPRFAAIPGSRLLQVGTPNRGSHAMAAVLLGRDELVQMLGSWIGWRHPLRQFLGFVRAFPGVLEMLPWPPEAGACGDGNDYFDAATWQAWAEADAGAALPDGWQAPQAQALEQARATVALLAEAPLDPQHCSYLAGCAETALALRLRDASIEIAYGFEGDGRVAWDGAVPPGVRAWHVAAAHGDLLLKKDAYPAYQQLLETGHTLLLPDTPPTLLGGGGAAQFRARLGGAAPLYPTAQEVLAAAIGGARPALAQPAPPERVKLDIIHGSMATADVPVLTGSYAYESLRGSMSFLDRLLDGRLRQIYALGRFPQTPDEAVVVLQQERARRPGGAIVIGLGALGELTPGELTRAFAGGLVEYACAKEQLQQAQHNAGPCPPQTDAGGDADAAEPGLRVASLLSGSGYGGLSIALCIRSLVDGLRAANRRLEDAGLRSRIRHISVYEQSEARAIAAAGALEHIMCEARYQSALAFDGRIKHSPGGYRRVLPALSGDNGWRRVHIVAADTSGALRFTLVTDRAHNSVDEEPNQRQAVDGLILDATDNTTDQPGLSRALYELMLPNSLKAAIPEMRGLILAVDQSAAIYPWELMRDEADSEESPLATRIGMVRQLATPRERPRGLSPQSNSVLVVGDTDSGMNELAAAQAEAQEVARLFSSNGYSVVDLYRPKAQQVLVHLFDEKYFAIHLAGHGEVEGPGTPLTGLVLGPKTRLTAAQISKLKRVPQFVFINCCHLGDMRPDAAAPWSKLAANLATAFIEMGSKAVIAAGWRIDDQAASVFARSFYQGMMSGEYFGDAVRLAREATFLRYPASNTWGAYQAYGDDHYRFPNTETKQWRAPDYRYHGQLLADLETLHARIAGGDAARRQSIQDRLQSIEEAARMRFFGDADIREKMAAIRADLAGLDNTLRAIEHYRAAQSAGDGMLTMHALEHLAQLEVAQGAALLGVAVGDGVERPAAPAPAAGEALMQSGRQRLELLIELAPTAQRLALLGRYWKLRARLARLRGQAPEAALLAMTAAYRRALRESELRSGAGDYEVVFNALVGALLLKAAGNEDAWRELRPGLARLLQGALANAHQRYAEERKAADICVEVESALIAALWASYEGPPDGPVFDAAERQKVVALYLDALRRYGSIGEPEALAVQVQFMLEMLPPQAAEGSIEARLRTALLAFVAQLPLP</sequence>
<dbReference type="EMBL" id="JAQQXR010000001">
    <property type="protein sequence ID" value="MDC8756196.1"/>
    <property type="molecule type" value="Genomic_DNA"/>
</dbReference>
<dbReference type="Gene3D" id="3.40.50.1820">
    <property type="entry name" value="alpha/beta hydrolase"/>
    <property type="match status" value="1"/>
</dbReference>
<organism evidence="3 4">
    <name type="scientific">Janthinobacterium fluminis</name>
    <dbReference type="NCBI Taxonomy" id="2987524"/>
    <lineage>
        <taxon>Bacteria</taxon>
        <taxon>Pseudomonadati</taxon>
        <taxon>Pseudomonadota</taxon>
        <taxon>Betaproteobacteria</taxon>
        <taxon>Burkholderiales</taxon>
        <taxon>Oxalobacteraceae</taxon>
        <taxon>Janthinobacterium</taxon>
    </lineage>
</organism>
<dbReference type="Pfam" id="PF02450">
    <property type="entry name" value="LCAT"/>
    <property type="match status" value="1"/>
</dbReference>
<dbReference type="SUPFAM" id="SSF53474">
    <property type="entry name" value="alpha/beta-Hydrolases"/>
    <property type="match status" value="2"/>
</dbReference>
<reference evidence="3 4" key="1">
    <citation type="submission" date="2022-10" db="EMBL/GenBank/DDBJ databases">
        <title>Janthinobacterium sp. hw3 Genome sequencing.</title>
        <authorList>
            <person name="Park S."/>
        </authorList>
    </citation>
    <scope>NUCLEOTIDE SEQUENCE [LARGE SCALE GENOMIC DNA]</scope>
    <source>
        <strain evidence="4">hw3</strain>
    </source>
</reference>
<dbReference type="Proteomes" id="UP001221208">
    <property type="component" value="Unassembled WGS sequence"/>
</dbReference>
<dbReference type="Pfam" id="PF12770">
    <property type="entry name" value="CHAT"/>
    <property type="match status" value="1"/>
</dbReference>
<dbReference type="RefSeq" id="WP_273668823.1">
    <property type="nucleotide sequence ID" value="NZ_JAQQXR010000001.1"/>
</dbReference>
<evidence type="ECO:0000259" key="1">
    <source>
        <dbReference type="Pfam" id="PF12770"/>
    </source>
</evidence>
<gene>
    <name evidence="3" type="ORF">OIK44_01175</name>
</gene>
<evidence type="ECO:0000313" key="3">
    <source>
        <dbReference type="EMBL" id="MDC8756196.1"/>
    </source>
</evidence>
<dbReference type="InterPro" id="IPR003386">
    <property type="entry name" value="LACT/PDAT_acylTrfase"/>
</dbReference>
<protein>
    <submittedName>
        <fullName evidence="3">CHAT domain-containing protein</fullName>
    </submittedName>
</protein>
<keyword evidence="4" id="KW-1185">Reference proteome</keyword>
<dbReference type="InterPro" id="IPR024983">
    <property type="entry name" value="CHAT_dom"/>
</dbReference>
<evidence type="ECO:0000313" key="4">
    <source>
        <dbReference type="Proteomes" id="UP001221208"/>
    </source>
</evidence>
<name>A0ABT5JTX9_9BURK</name>
<comment type="caution">
    <text evidence="3">The sequence shown here is derived from an EMBL/GenBank/DDBJ whole genome shotgun (WGS) entry which is preliminary data.</text>
</comment>
<accession>A0ABT5JTX9</accession>
<feature type="domain" description="CHAT" evidence="1">
    <location>
        <begin position="1219"/>
        <end position="1488"/>
    </location>
</feature>
<proteinExistence type="predicted"/>